<dbReference type="Proteomes" id="UP000289738">
    <property type="component" value="Chromosome B03"/>
</dbReference>
<dbReference type="AlphaFoldDB" id="A0A444ZZ84"/>
<dbReference type="EMBL" id="SDMP01000013">
    <property type="protein sequence ID" value="RYR19482.1"/>
    <property type="molecule type" value="Genomic_DNA"/>
</dbReference>
<protein>
    <submittedName>
        <fullName evidence="1">Uncharacterized protein</fullName>
    </submittedName>
</protein>
<reference evidence="1 2" key="1">
    <citation type="submission" date="2019-01" db="EMBL/GenBank/DDBJ databases">
        <title>Sequencing of cultivated peanut Arachis hypogaea provides insights into genome evolution and oil improvement.</title>
        <authorList>
            <person name="Chen X."/>
        </authorList>
    </citation>
    <scope>NUCLEOTIDE SEQUENCE [LARGE SCALE GENOMIC DNA]</scope>
    <source>
        <strain evidence="2">cv. Fuhuasheng</strain>
        <tissue evidence="1">Leaves</tissue>
    </source>
</reference>
<sequence length="107" mass="12541">MNEANISQMNHLKECGGYENVNFIIENMHNQVTKQRRQLPNDLNYAMAYLETLAARDQNLFYNVEQGRERENHICVVTKITSHSNEGKDTDFRKYFLMHIIGYVLGT</sequence>
<evidence type="ECO:0000313" key="1">
    <source>
        <dbReference type="EMBL" id="RYR19482.1"/>
    </source>
</evidence>
<proteinExistence type="predicted"/>
<gene>
    <name evidence="1" type="ORF">Ahy_B03g064260</name>
</gene>
<name>A0A444ZZ84_ARAHY</name>
<keyword evidence="2" id="KW-1185">Reference proteome</keyword>
<organism evidence="1 2">
    <name type="scientific">Arachis hypogaea</name>
    <name type="common">Peanut</name>
    <dbReference type="NCBI Taxonomy" id="3818"/>
    <lineage>
        <taxon>Eukaryota</taxon>
        <taxon>Viridiplantae</taxon>
        <taxon>Streptophyta</taxon>
        <taxon>Embryophyta</taxon>
        <taxon>Tracheophyta</taxon>
        <taxon>Spermatophyta</taxon>
        <taxon>Magnoliopsida</taxon>
        <taxon>eudicotyledons</taxon>
        <taxon>Gunneridae</taxon>
        <taxon>Pentapetalae</taxon>
        <taxon>rosids</taxon>
        <taxon>fabids</taxon>
        <taxon>Fabales</taxon>
        <taxon>Fabaceae</taxon>
        <taxon>Papilionoideae</taxon>
        <taxon>50 kb inversion clade</taxon>
        <taxon>dalbergioids sensu lato</taxon>
        <taxon>Dalbergieae</taxon>
        <taxon>Pterocarpus clade</taxon>
        <taxon>Arachis</taxon>
    </lineage>
</organism>
<accession>A0A444ZZ84</accession>
<evidence type="ECO:0000313" key="2">
    <source>
        <dbReference type="Proteomes" id="UP000289738"/>
    </source>
</evidence>
<comment type="caution">
    <text evidence="1">The sequence shown here is derived from an EMBL/GenBank/DDBJ whole genome shotgun (WGS) entry which is preliminary data.</text>
</comment>